<organism evidence="1 2">
    <name type="scientific">Vitis vinifera</name>
    <name type="common">Grape</name>
    <dbReference type="NCBI Taxonomy" id="29760"/>
    <lineage>
        <taxon>Eukaryota</taxon>
        <taxon>Viridiplantae</taxon>
        <taxon>Streptophyta</taxon>
        <taxon>Embryophyta</taxon>
        <taxon>Tracheophyta</taxon>
        <taxon>Spermatophyta</taxon>
        <taxon>Magnoliopsida</taxon>
        <taxon>eudicotyledons</taxon>
        <taxon>Gunneridae</taxon>
        <taxon>Pentapetalae</taxon>
        <taxon>rosids</taxon>
        <taxon>Vitales</taxon>
        <taxon>Vitaceae</taxon>
        <taxon>Viteae</taxon>
        <taxon>Vitis</taxon>
    </lineage>
</organism>
<protein>
    <submittedName>
        <fullName evidence="1">Protein MULTIPOLAR SPINDLE 1</fullName>
    </submittedName>
</protein>
<dbReference type="EMBL" id="QGNW01001512">
    <property type="protein sequence ID" value="RVW38180.1"/>
    <property type="molecule type" value="Genomic_DNA"/>
</dbReference>
<sequence length="71" mass="8199">MFLHFISELHHLDADHQFYVQHLIRKLGSDPFVGHRAILSVSQRISLIAESLLFLDPFDDAFQICMVVCLC</sequence>
<gene>
    <name evidence="1" type="primary">MPS1_0</name>
    <name evidence="1" type="ORF">CK203_106208</name>
</gene>
<dbReference type="PANTHER" id="PTHR35768:SF1">
    <property type="entry name" value="PROTEIN MULTIPOLAR SPINDLE 1"/>
    <property type="match status" value="1"/>
</dbReference>
<evidence type="ECO:0000313" key="1">
    <source>
        <dbReference type="EMBL" id="RVW38180.1"/>
    </source>
</evidence>
<dbReference type="AlphaFoldDB" id="A0A438DRW2"/>
<dbReference type="Proteomes" id="UP000288805">
    <property type="component" value="Unassembled WGS sequence"/>
</dbReference>
<name>A0A438DRW2_VITVI</name>
<proteinExistence type="predicted"/>
<dbReference type="PANTHER" id="PTHR35768">
    <property type="entry name" value="PROTEIN MULTIPOLAR SPINDLE 1"/>
    <property type="match status" value="1"/>
</dbReference>
<dbReference type="GO" id="GO:0000212">
    <property type="term" value="P:meiotic spindle organization"/>
    <property type="evidence" value="ECO:0007669"/>
    <property type="project" value="InterPro"/>
</dbReference>
<evidence type="ECO:0000313" key="2">
    <source>
        <dbReference type="Proteomes" id="UP000288805"/>
    </source>
</evidence>
<dbReference type="InterPro" id="IPR037500">
    <property type="entry name" value="Msp1"/>
</dbReference>
<comment type="caution">
    <text evidence="1">The sequence shown here is derived from an EMBL/GenBank/DDBJ whole genome shotgun (WGS) entry which is preliminary data.</text>
</comment>
<dbReference type="GO" id="GO:0042138">
    <property type="term" value="P:meiotic DNA double-strand break formation"/>
    <property type="evidence" value="ECO:0007669"/>
    <property type="project" value="InterPro"/>
</dbReference>
<accession>A0A438DRW2</accession>
<reference evidence="1 2" key="1">
    <citation type="journal article" date="2018" name="PLoS Genet.">
        <title>Population sequencing reveals clonal diversity and ancestral inbreeding in the grapevine cultivar Chardonnay.</title>
        <authorList>
            <person name="Roach M.J."/>
            <person name="Johnson D.L."/>
            <person name="Bohlmann J."/>
            <person name="van Vuuren H.J."/>
            <person name="Jones S.J."/>
            <person name="Pretorius I.S."/>
            <person name="Schmidt S.A."/>
            <person name="Borneman A.R."/>
        </authorList>
    </citation>
    <scope>NUCLEOTIDE SEQUENCE [LARGE SCALE GENOMIC DNA]</scope>
    <source>
        <strain evidence="2">cv. Chardonnay</strain>
        <tissue evidence="1">Leaf</tissue>
    </source>
</reference>